<dbReference type="SUPFAM" id="SSF55729">
    <property type="entry name" value="Acyl-CoA N-acyltransferases (Nat)"/>
    <property type="match status" value="1"/>
</dbReference>
<dbReference type="PANTHER" id="PTHR43420">
    <property type="entry name" value="ACETYLTRANSFERASE"/>
    <property type="match status" value="1"/>
</dbReference>
<accession>A0A6L8LNB5</accession>
<dbReference type="InterPro" id="IPR000182">
    <property type="entry name" value="GNAT_dom"/>
</dbReference>
<gene>
    <name evidence="4" type="ORF">GR167_17180</name>
</gene>
<keyword evidence="2" id="KW-0012">Acyltransferase</keyword>
<dbReference type="PANTHER" id="PTHR43420:SF44">
    <property type="entry name" value="ACETYLTRANSFERASE YPEA"/>
    <property type="match status" value="1"/>
</dbReference>
<dbReference type="EMBL" id="WWEN01000009">
    <property type="protein sequence ID" value="MYM57053.1"/>
    <property type="molecule type" value="Genomic_DNA"/>
</dbReference>
<keyword evidence="1 4" id="KW-0808">Transferase</keyword>
<keyword evidence="5" id="KW-1185">Reference proteome</keyword>
<dbReference type="Proteomes" id="UP000479043">
    <property type="component" value="Unassembled WGS sequence"/>
</dbReference>
<feature type="domain" description="N-acetyltransferase" evidence="3">
    <location>
        <begin position="1"/>
        <end position="137"/>
    </location>
</feature>
<dbReference type="GO" id="GO:0016747">
    <property type="term" value="F:acyltransferase activity, transferring groups other than amino-acyl groups"/>
    <property type="evidence" value="ECO:0007669"/>
    <property type="project" value="InterPro"/>
</dbReference>
<dbReference type="AlphaFoldDB" id="A0A6L8LNB5"/>
<dbReference type="PROSITE" id="PS51186">
    <property type="entry name" value="GNAT"/>
    <property type="match status" value="1"/>
</dbReference>
<dbReference type="InterPro" id="IPR050680">
    <property type="entry name" value="YpeA/RimI_acetyltransf"/>
</dbReference>
<evidence type="ECO:0000256" key="1">
    <source>
        <dbReference type="ARBA" id="ARBA00022679"/>
    </source>
</evidence>
<evidence type="ECO:0000259" key="3">
    <source>
        <dbReference type="PROSITE" id="PS51186"/>
    </source>
</evidence>
<reference evidence="4 5" key="1">
    <citation type="submission" date="2020-01" db="EMBL/GenBank/DDBJ databases">
        <authorList>
            <person name="Chen S."/>
        </authorList>
    </citation>
    <scope>NUCLEOTIDE SEQUENCE [LARGE SCALE GENOMIC DNA]</scope>
    <source>
        <strain evidence="4 5">GS-10</strain>
    </source>
</reference>
<dbReference type="InterPro" id="IPR016181">
    <property type="entry name" value="Acyl_CoA_acyltransferase"/>
</dbReference>
<dbReference type="Gene3D" id="3.40.630.30">
    <property type="match status" value="1"/>
</dbReference>
<comment type="caution">
    <text evidence="4">The sequence shown here is derived from an EMBL/GenBank/DDBJ whole genome shotgun (WGS) entry which is preliminary data.</text>
</comment>
<dbReference type="CDD" id="cd04301">
    <property type="entry name" value="NAT_SF"/>
    <property type="match status" value="1"/>
</dbReference>
<dbReference type="Pfam" id="PF00583">
    <property type="entry name" value="Acetyltransf_1"/>
    <property type="match status" value="1"/>
</dbReference>
<sequence>MTPEDLARLHRAAFTAQRPWSESEFRDLLASPHVFLVTTDHAFALGRVIAGEAELLTIATDPAHQRQGQGLAALELYHEEAAQRGAETCFLEVAENNLPAIALYSQNGYEKTAERPGYYRQPDGSRVAAWIMTRQLTQSHP</sequence>
<dbReference type="RefSeq" id="WP_160974964.1">
    <property type="nucleotide sequence ID" value="NZ_WWEN01000009.1"/>
</dbReference>
<organism evidence="4 5">
    <name type="scientific">Thalassovita mangrovi</name>
    <dbReference type="NCBI Taxonomy" id="2692236"/>
    <lineage>
        <taxon>Bacteria</taxon>
        <taxon>Pseudomonadati</taxon>
        <taxon>Pseudomonadota</taxon>
        <taxon>Alphaproteobacteria</taxon>
        <taxon>Rhodobacterales</taxon>
        <taxon>Roseobacteraceae</taxon>
        <taxon>Thalassovita</taxon>
    </lineage>
</organism>
<proteinExistence type="predicted"/>
<protein>
    <submittedName>
        <fullName evidence="4">GNAT family N-acetyltransferase</fullName>
    </submittedName>
</protein>
<evidence type="ECO:0000256" key="2">
    <source>
        <dbReference type="ARBA" id="ARBA00023315"/>
    </source>
</evidence>
<name>A0A6L8LNB5_9RHOB</name>
<evidence type="ECO:0000313" key="5">
    <source>
        <dbReference type="Proteomes" id="UP000479043"/>
    </source>
</evidence>
<evidence type="ECO:0000313" key="4">
    <source>
        <dbReference type="EMBL" id="MYM57053.1"/>
    </source>
</evidence>